<evidence type="ECO:0000313" key="2">
    <source>
        <dbReference type="EMBL" id="GEX96191.1"/>
    </source>
</evidence>
<dbReference type="PROSITE" id="PS50821">
    <property type="entry name" value="PAZ"/>
    <property type="match status" value="1"/>
</dbReference>
<dbReference type="AlphaFoldDB" id="A0A699HHR2"/>
<dbReference type="InterPro" id="IPR003100">
    <property type="entry name" value="PAZ_dom"/>
</dbReference>
<feature type="non-terminal residue" evidence="2">
    <location>
        <position position="1"/>
    </location>
</feature>
<dbReference type="Pfam" id="PF16488">
    <property type="entry name" value="ArgoL2"/>
    <property type="match status" value="1"/>
</dbReference>
<dbReference type="PANTHER" id="PTHR22891">
    <property type="entry name" value="EUKARYOTIC TRANSLATION INITIATION FACTOR 2C"/>
    <property type="match status" value="1"/>
</dbReference>
<dbReference type="InterPro" id="IPR014811">
    <property type="entry name" value="ArgoL1"/>
</dbReference>
<protein>
    <submittedName>
        <fullName evidence="2">PAZ domain-containing protein</fullName>
    </submittedName>
</protein>
<dbReference type="Pfam" id="PF08699">
    <property type="entry name" value="ArgoL1"/>
    <property type="match status" value="1"/>
</dbReference>
<dbReference type="InterPro" id="IPR032473">
    <property type="entry name" value="Argonaute_Mid_dom"/>
</dbReference>
<dbReference type="Pfam" id="PF16487">
    <property type="entry name" value="ArgoMid"/>
    <property type="match status" value="1"/>
</dbReference>
<dbReference type="SMART" id="SM00949">
    <property type="entry name" value="PAZ"/>
    <property type="match status" value="1"/>
</dbReference>
<dbReference type="InterPro" id="IPR036085">
    <property type="entry name" value="PAZ_dom_sf"/>
</dbReference>
<dbReference type="InterPro" id="IPR032472">
    <property type="entry name" value="ArgoL2"/>
</dbReference>
<dbReference type="Pfam" id="PF16486">
    <property type="entry name" value="ArgoN"/>
    <property type="match status" value="1"/>
</dbReference>
<proteinExistence type="predicted"/>
<dbReference type="SUPFAM" id="SSF101690">
    <property type="entry name" value="PAZ domain"/>
    <property type="match status" value="1"/>
</dbReference>
<sequence>VTIAPEVTSKTKCRDIMKLLSDSYGASHLGNLLLAYDGKKSAFAAGPLPFDSKEFIVNLTEQNGREREFKVTIKFAARKELDHLRFWLGDKTIPKRLSKHLMWFCENLLLQTLRYLRPTQMGLSLNIDMSARAFYEPKLLSEFVGEFLEREMSRPLSDQERIKVKRALKGVRVEVRRQNYKRRYKVQGLTAEPISQLNFIDETGATKTVVQYFREKYNVQLRFPALPAIQAGTDAKVTYLPMKICWVIPGQRYALKLNERQVTQFLRATCQRPKDREESIYNTMRHNKYNKDPLVSTDFEINVTELLTSIEARVLPPPPLRYHESGRSSEVNPSVGVWNMKDLKVINGGTVNYWAVINFSRQNEQAVGRFVLGHVLMCQTKGIVFNPRPLIKIYSAVPHNIEKALVDLQSQCSAQLAKIAPGHHLQMLFCHSP</sequence>
<dbReference type="CDD" id="cd02846">
    <property type="entry name" value="PAZ_argonaute_like"/>
    <property type="match status" value="1"/>
</dbReference>
<comment type="caution">
    <text evidence="2">The sequence shown here is derived from an EMBL/GenBank/DDBJ whole genome shotgun (WGS) entry which is preliminary data.</text>
</comment>
<dbReference type="EMBL" id="BKCJ010141945">
    <property type="protein sequence ID" value="GEX96191.1"/>
    <property type="molecule type" value="Genomic_DNA"/>
</dbReference>
<name>A0A699HHR2_TANCI</name>
<dbReference type="InterPro" id="IPR032474">
    <property type="entry name" value="Argonaute_N"/>
</dbReference>
<gene>
    <name evidence="2" type="ORF">Tci_368166</name>
</gene>
<evidence type="ECO:0000259" key="1">
    <source>
        <dbReference type="PROSITE" id="PS50821"/>
    </source>
</evidence>
<dbReference type="Gene3D" id="2.170.260.10">
    <property type="entry name" value="paz domain"/>
    <property type="match status" value="1"/>
</dbReference>
<accession>A0A699HHR2</accession>
<dbReference type="GO" id="GO:0003723">
    <property type="term" value="F:RNA binding"/>
    <property type="evidence" value="ECO:0007669"/>
    <property type="project" value="InterPro"/>
</dbReference>
<feature type="domain" description="PAZ" evidence="1">
    <location>
        <begin position="143"/>
        <end position="249"/>
    </location>
</feature>
<dbReference type="Pfam" id="PF02170">
    <property type="entry name" value="PAZ"/>
    <property type="match status" value="1"/>
</dbReference>
<organism evidence="2">
    <name type="scientific">Tanacetum cinerariifolium</name>
    <name type="common">Dalmatian daisy</name>
    <name type="synonym">Chrysanthemum cinerariifolium</name>
    <dbReference type="NCBI Taxonomy" id="118510"/>
    <lineage>
        <taxon>Eukaryota</taxon>
        <taxon>Viridiplantae</taxon>
        <taxon>Streptophyta</taxon>
        <taxon>Embryophyta</taxon>
        <taxon>Tracheophyta</taxon>
        <taxon>Spermatophyta</taxon>
        <taxon>Magnoliopsida</taxon>
        <taxon>eudicotyledons</taxon>
        <taxon>Gunneridae</taxon>
        <taxon>Pentapetalae</taxon>
        <taxon>asterids</taxon>
        <taxon>campanulids</taxon>
        <taxon>Asterales</taxon>
        <taxon>Asteraceae</taxon>
        <taxon>Asteroideae</taxon>
        <taxon>Anthemideae</taxon>
        <taxon>Anthemidinae</taxon>
        <taxon>Tanacetum</taxon>
    </lineage>
</organism>
<reference evidence="2" key="1">
    <citation type="journal article" date="2019" name="Sci. Rep.">
        <title>Draft genome of Tanacetum cinerariifolium, the natural source of mosquito coil.</title>
        <authorList>
            <person name="Yamashiro T."/>
            <person name="Shiraishi A."/>
            <person name="Satake H."/>
            <person name="Nakayama K."/>
        </authorList>
    </citation>
    <scope>NUCLEOTIDE SEQUENCE</scope>
</reference>
<dbReference type="Gene3D" id="3.40.50.2300">
    <property type="match status" value="1"/>
</dbReference>